<dbReference type="InterPro" id="IPR029787">
    <property type="entry name" value="Nucleotide_cyclase"/>
</dbReference>
<feature type="domain" description="Guanylate cyclase" evidence="6">
    <location>
        <begin position="363"/>
        <end position="495"/>
    </location>
</feature>
<accession>A0A4Q2U3W7</accession>
<evidence type="ECO:0000313" key="9">
    <source>
        <dbReference type="Proteomes" id="UP000290759"/>
    </source>
</evidence>
<dbReference type="GO" id="GO:0035556">
    <property type="term" value="P:intracellular signal transduction"/>
    <property type="evidence" value="ECO:0007669"/>
    <property type="project" value="InterPro"/>
</dbReference>
<dbReference type="Proteomes" id="UP000290759">
    <property type="component" value="Unassembled WGS sequence"/>
</dbReference>
<dbReference type="PANTHER" id="PTHR43081:SF17">
    <property type="entry name" value="BLL5647 PROTEIN"/>
    <property type="match status" value="1"/>
</dbReference>
<keyword evidence="5" id="KW-1133">Transmembrane helix</keyword>
<dbReference type="InterPro" id="IPR001041">
    <property type="entry name" value="2Fe-2S_ferredoxin-type"/>
</dbReference>
<evidence type="ECO:0000256" key="1">
    <source>
        <dbReference type="ARBA" id="ARBA00004651"/>
    </source>
</evidence>
<dbReference type="SMART" id="SM00044">
    <property type="entry name" value="CYCc"/>
    <property type="match status" value="1"/>
</dbReference>
<comment type="subcellular location">
    <subcellularLocation>
        <location evidence="1">Cell membrane</location>
        <topology evidence="1">Multi-pass membrane protein</topology>
    </subcellularLocation>
</comment>
<reference evidence="8 9" key="2">
    <citation type="submission" date="2019-02" db="EMBL/GenBank/DDBJ databases">
        <title>'Lichenibacterium ramalinii' gen. nov. sp. nov., 'Lichenibacterium minor' gen. nov. sp. nov.</title>
        <authorList>
            <person name="Pankratov T."/>
        </authorList>
    </citation>
    <scope>NUCLEOTIDE SEQUENCE [LARGE SCALE GENOMIC DNA]</scope>
    <source>
        <strain evidence="8 9">RmlP026</strain>
    </source>
</reference>
<evidence type="ECO:0000256" key="3">
    <source>
        <dbReference type="ARBA" id="ARBA00023136"/>
    </source>
</evidence>
<name>A0A4Q2U3W7_9HYPH</name>
<evidence type="ECO:0000256" key="5">
    <source>
        <dbReference type="SAM" id="Phobius"/>
    </source>
</evidence>
<keyword evidence="3 5" id="KW-0472">Membrane</keyword>
<feature type="transmembrane region" description="Helical" evidence="5">
    <location>
        <begin position="21"/>
        <end position="39"/>
    </location>
</feature>
<dbReference type="AlphaFoldDB" id="A0A4Q2U3W7"/>
<feature type="region of interest" description="Disordered" evidence="4">
    <location>
        <begin position="551"/>
        <end position="570"/>
    </location>
</feature>
<comment type="caution">
    <text evidence="8">The sequence shown here is derived from an EMBL/GenBank/DDBJ whole genome shotgun (WGS) entry which is preliminary data.</text>
</comment>
<dbReference type="SUPFAM" id="SSF54292">
    <property type="entry name" value="2Fe-2S ferredoxin-like"/>
    <property type="match status" value="1"/>
</dbReference>
<dbReference type="GO" id="GO:0006171">
    <property type="term" value="P:cAMP biosynthetic process"/>
    <property type="evidence" value="ECO:0007669"/>
    <property type="project" value="TreeGrafter"/>
</dbReference>
<proteinExistence type="predicted"/>
<feature type="transmembrane region" description="Helical" evidence="5">
    <location>
        <begin position="59"/>
        <end position="78"/>
    </location>
</feature>
<dbReference type="PANTHER" id="PTHR43081">
    <property type="entry name" value="ADENYLATE CYCLASE, TERMINAL-DIFFERENTIATION SPECIFIC-RELATED"/>
    <property type="match status" value="1"/>
</dbReference>
<dbReference type="GO" id="GO:0051536">
    <property type="term" value="F:iron-sulfur cluster binding"/>
    <property type="evidence" value="ECO:0007669"/>
    <property type="project" value="InterPro"/>
</dbReference>
<dbReference type="CDD" id="cd07302">
    <property type="entry name" value="CHD"/>
    <property type="match status" value="1"/>
</dbReference>
<feature type="transmembrane region" description="Helical" evidence="5">
    <location>
        <begin position="142"/>
        <end position="160"/>
    </location>
</feature>
<keyword evidence="5" id="KW-0812">Transmembrane</keyword>
<evidence type="ECO:0000313" key="8">
    <source>
        <dbReference type="EMBL" id="RYC31229.1"/>
    </source>
</evidence>
<dbReference type="SUPFAM" id="SSF81343">
    <property type="entry name" value="Fumarate reductase respiratory complex transmembrane subunits"/>
    <property type="match status" value="1"/>
</dbReference>
<keyword evidence="2" id="KW-1003">Cell membrane</keyword>
<sequence>MPAWPDALRSRSLRIWSGGVLGLYLLDHFINVALGLVSVRAMEAAGPWLGGFWHAPPGSALLVAALLVHFGLSLRALYLRRTLRMTLREASQLGLGLLLPFLILSHVVGARIVPALTGVPSTYADQVRTFWIVSPGGGARQALALVVAWAHGCLGFWFALRARPWFARWTGALSAAALLVPVLALLGFAEAGRELAALPWHPRPHAGAAAVSPEALKNWLTLAFAAPIAGVLLARGARVWRGRHRRIRVSYPDGRTVSAPRGSTVLEASRIGGVPHVSLCGGRGRCSTCRVRVTDGRDGLPAPSAQERATLLRSNAPPGIRLACQLRPTGDLAVMPVFAPPRPRNPGLPAPRLASASRERELAVLFCDLRGFTRRAEHWLPFDTVFLLNRYFEIVGEAVEAAGGYLDKFIGDGALALFGLDAAPDLACRQALTAAAGVARGLRAMNDAYAAELGEPLRIAMGLHFGPAIVGDMGYGNAVGLTAVGDGINVASRLESEAKERDVEAVVSAAVLVRAGRDVPPGRVRAIAVRGRVAAVDALLFAAAEELGVPPEAAVPGRSGPQAGCGSGRG</sequence>
<dbReference type="SUPFAM" id="SSF55073">
    <property type="entry name" value="Nucleotide cyclase"/>
    <property type="match status" value="1"/>
</dbReference>
<dbReference type="Gene3D" id="3.10.20.30">
    <property type="match status" value="1"/>
</dbReference>
<dbReference type="InterPro" id="IPR012675">
    <property type="entry name" value="Beta-grasp_dom_sf"/>
</dbReference>
<organism evidence="8 9">
    <name type="scientific">Lichenibacterium minor</name>
    <dbReference type="NCBI Taxonomy" id="2316528"/>
    <lineage>
        <taxon>Bacteria</taxon>
        <taxon>Pseudomonadati</taxon>
        <taxon>Pseudomonadota</taxon>
        <taxon>Alphaproteobacteria</taxon>
        <taxon>Hyphomicrobiales</taxon>
        <taxon>Lichenihabitantaceae</taxon>
        <taxon>Lichenibacterium</taxon>
    </lineage>
</organism>
<dbReference type="Gene3D" id="3.30.70.1230">
    <property type="entry name" value="Nucleotide cyclase"/>
    <property type="match status" value="1"/>
</dbReference>
<gene>
    <name evidence="8" type="ORF">D3273_14760</name>
</gene>
<dbReference type="PROSITE" id="PS51085">
    <property type="entry name" value="2FE2S_FER_2"/>
    <property type="match status" value="1"/>
</dbReference>
<protein>
    <submittedName>
        <fullName evidence="8">Adenylate/guanylate cyclase domain-containing protein</fullName>
    </submittedName>
</protein>
<evidence type="ECO:0000259" key="7">
    <source>
        <dbReference type="PROSITE" id="PS51085"/>
    </source>
</evidence>
<dbReference type="PROSITE" id="PS50125">
    <property type="entry name" value="GUANYLATE_CYCLASE_2"/>
    <property type="match status" value="1"/>
</dbReference>
<dbReference type="GO" id="GO:0004016">
    <property type="term" value="F:adenylate cyclase activity"/>
    <property type="evidence" value="ECO:0007669"/>
    <property type="project" value="UniProtKB-ARBA"/>
</dbReference>
<dbReference type="InterPro" id="IPR034804">
    <property type="entry name" value="SQR/QFR_C/D"/>
</dbReference>
<evidence type="ECO:0000259" key="6">
    <source>
        <dbReference type="PROSITE" id="PS50125"/>
    </source>
</evidence>
<dbReference type="EMBL" id="QYBB01000016">
    <property type="protein sequence ID" value="RYC31229.1"/>
    <property type="molecule type" value="Genomic_DNA"/>
</dbReference>
<dbReference type="Pfam" id="PF00211">
    <property type="entry name" value="Guanylate_cyc"/>
    <property type="match status" value="1"/>
</dbReference>
<feature type="transmembrane region" description="Helical" evidence="5">
    <location>
        <begin position="90"/>
        <end position="113"/>
    </location>
</feature>
<dbReference type="Pfam" id="PF00111">
    <property type="entry name" value="Fer2"/>
    <property type="match status" value="1"/>
</dbReference>
<evidence type="ECO:0000256" key="2">
    <source>
        <dbReference type="ARBA" id="ARBA00022475"/>
    </source>
</evidence>
<feature type="domain" description="2Fe-2S ferredoxin-type" evidence="7">
    <location>
        <begin position="245"/>
        <end position="340"/>
    </location>
</feature>
<dbReference type="InterPro" id="IPR050697">
    <property type="entry name" value="Adenylyl/Guanylyl_Cyclase_3/4"/>
</dbReference>
<dbReference type="InterPro" id="IPR036010">
    <property type="entry name" value="2Fe-2S_ferredoxin-like_sf"/>
</dbReference>
<dbReference type="OrthoDB" id="341967at2"/>
<dbReference type="InterPro" id="IPR001054">
    <property type="entry name" value="A/G_cyclase"/>
</dbReference>
<evidence type="ECO:0000256" key="4">
    <source>
        <dbReference type="SAM" id="MobiDB-lite"/>
    </source>
</evidence>
<dbReference type="GO" id="GO:0005886">
    <property type="term" value="C:plasma membrane"/>
    <property type="evidence" value="ECO:0007669"/>
    <property type="project" value="UniProtKB-SubCell"/>
</dbReference>
<dbReference type="CDD" id="cd00207">
    <property type="entry name" value="fer2"/>
    <property type="match status" value="1"/>
</dbReference>
<keyword evidence="9" id="KW-1185">Reference proteome</keyword>
<feature type="transmembrane region" description="Helical" evidence="5">
    <location>
        <begin position="172"/>
        <end position="189"/>
    </location>
</feature>
<reference evidence="8 9" key="1">
    <citation type="submission" date="2018-12" db="EMBL/GenBank/DDBJ databases">
        <authorList>
            <person name="Grouzdev D.S."/>
            <person name="Krutkina M.S."/>
        </authorList>
    </citation>
    <scope>NUCLEOTIDE SEQUENCE [LARGE SCALE GENOMIC DNA]</scope>
    <source>
        <strain evidence="8 9">RmlP026</strain>
    </source>
</reference>